<comment type="caution">
    <text evidence="1">The sequence shown here is derived from an EMBL/GenBank/DDBJ whole genome shotgun (WGS) entry which is preliminary data.</text>
</comment>
<evidence type="ECO:0000313" key="1">
    <source>
        <dbReference type="EMBL" id="CAB3366276.1"/>
    </source>
</evidence>
<proteinExistence type="predicted"/>
<protein>
    <submittedName>
        <fullName evidence="1">Uncharacterized protein</fullName>
    </submittedName>
</protein>
<name>A0A8S1CAD5_9INSE</name>
<dbReference type="Proteomes" id="UP000494165">
    <property type="component" value="Unassembled WGS sequence"/>
</dbReference>
<dbReference type="EMBL" id="CADEPI010000024">
    <property type="protein sequence ID" value="CAB3366276.1"/>
    <property type="molecule type" value="Genomic_DNA"/>
</dbReference>
<dbReference type="AlphaFoldDB" id="A0A8S1CAD5"/>
<gene>
    <name evidence="1" type="ORF">CLODIP_2_CD01490</name>
</gene>
<organism evidence="1 2">
    <name type="scientific">Cloeon dipterum</name>
    <dbReference type="NCBI Taxonomy" id="197152"/>
    <lineage>
        <taxon>Eukaryota</taxon>
        <taxon>Metazoa</taxon>
        <taxon>Ecdysozoa</taxon>
        <taxon>Arthropoda</taxon>
        <taxon>Hexapoda</taxon>
        <taxon>Insecta</taxon>
        <taxon>Pterygota</taxon>
        <taxon>Palaeoptera</taxon>
        <taxon>Ephemeroptera</taxon>
        <taxon>Pisciforma</taxon>
        <taxon>Baetidae</taxon>
        <taxon>Cloeon</taxon>
    </lineage>
</organism>
<keyword evidence="2" id="KW-1185">Reference proteome</keyword>
<evidence type="ECO:0000313" key="2">
    <source>
        <dbReference type="Proteomes" id="UP000494165"/>
    </source>
</evidence>
<sequence length="141" mass="16522">MSDSNPAGGTVENEEEIYYNKLYEREQYRKAKSSKCAKKLEQILELKINRVKSAKTKLPWNSYLSNRTQKLQSELQTNAAFSDCETFFSCINHDGKPFELMDDNLDLKVQRLLRQVEEIQQVEGQIQCQKHNEVYKILNKV</sequence>
<reference evidence="1 2" key="1">
    <citation type="submission" date="2020-04" db="EMBL/GenBank/DDBJ databases">
        <authorList>
            <person name="Alioto T."/>
            <person name="Alioto T."/>
            <person name="Gomez Garrido J."/>
        </authorList>
    </citation>
    <scope>NUCLEOTIDE SEQUENCE [LARGE SCALE GENOMIC DNA]</scope>
</reference>
<accession>A0A8S1CAD5</accession>